<sequence length="91" mass="9690">MPRAHMPALRFRLGRVVLNPSVAAGRTVAAHQDAVFSRPQAALRAFLSVVKGEVAPPGTPLTEALRAELEDLTAFLLAHTGAGGHIWSQNQ</sequence>
<evidence type="ECO:0000313" key="2">
    <source>
        <dbReference type="Proteomes" id="UP000009244"/>
    </source>
</evidence>
<organism evidence="1 2">
    <name type="scientific">Mycobacterium phage Faith1</name>
    <dbReference type="NCBI Taxonomy" id="2920893"/>
    <lineage>
        <taxon>Viruses</taxon>
        <taxon>Duplodnaviria</taxon>
        <taxon>Heunggongvirae</taxon>
        <taxon>Uroviricota</taxon>
        <taxon>Caudoviricetes</taxon>
        <taxon>Vilmaviridae</taxon>
        <taxon>Lclasvirinae</taxon>
        <taxon>Faithunavirus</taxon>
        <taxon>Faithunavirus faith1</taxon>
    </lineage>
</organism>
<reference evidence="1 2" key="1">
    <citation type="journal article" date="2012" name="J. Virol.">
        <title>Complete Genome Sequences of 138 Mycobacteriophages.</title>
        <authorList>
            <consortium name="the Science Education Alliance Phage Hunters Advancing Genomics and Evolutionary Science Program"/>
            <consortium name="the KwaZulu-Natal Research Institute for Tuberculosis and HIV Mycobacterial Genetics Course Students"/>
            <consortium name="the Phage Hunters Integrating Research and Education Program"/>
            <person name="Hatfull G.F."/>
        </authorList>
    </citation>
    <scope>NUCLEOTIDE SEQUENCE [LARGE SCALE GENOMIC DNA]</scope>
</reference>
<keyword evidence="2" id="KW-1185">Reference proteome</keyword>
<accession>F6M862</accession>
<proteinExistence type="predicted"/>
<evidence type="ECO:0000313" key="1">
    <source>
        <dbReference type="EMBL" id="AEF57249.1"/>
    </source>
</evidence>
<dbReference type="EMBL" id="JF744988">
    <property type="protein sequence ID" value="AEF57249.1"/>
    <property type="molecule type" value="Genomic_DNA"/>
</dbReference>
<name>F6M862_9CAUD</name>
<dbReference type="GeneID" id="10894718"/>
<gene>
    <name evidence="1" type="primary">67</name>
    <name evidence="1" type="ORF">SEA_FAITH1_67</name>
</gene>
<dbReference type="Proteomes" id="UP000009244">
    <property type="component" value="Segment"/>
</dbReference>
<dbReference type="KEGG" id="vg:10894718"/>
<protein>
    <submittedName>
        <fullName evidence="1">Uncharacterized protein</fullName>
    </submittedName>
</protein>
<dbReference type="RefSeq" id="YP_004539011.1">
    <property type="nucleotide sequence ID" value="NC_015584.1"/>
</dbReference>